<dbReference type="Gene3D" id="3.40.1050.10">
    <property type="entry name" value="Carbonic anhydrase"/>
    <property type="match status" value="1"/>
</dbReference>
<keyword evidence="4" id="KW-0479">Metal-binding</keyword>
<dbReference type="Proteomes" id="UP000776651">
    <property type="component" value="Unassembled WGS sequence"/>
</dbReference>
<dbReference type="SUPFAM" id="SSF53056">
    <property type="entry name" value="beta-carbonic anhydrase, cab"/>
    <property type="match status" value="1"/>
</dbReference>
<name>A0ABS7JGF8_9SPHN</name>
<keyword evidence="6 8" id="KW-0456">Lyase</keyword>
<comment type="similarity">
    <text evidence="2 8">Belongs to the beta-class carbonic anhydrase family.</text>
</comment>
<organism evidence="10 11">
    <name type="scientific">Qipengyuania pacifica</name>
    <dbReference type="NCBI Taxonomy" id="2860199"/>
    <lineage>
        <taxon>Bacteria</taxon>
        <taxon>Pseudomonadati</taxon>
        <taxon>Pseudomonadota</taxon>
        <taxon>Alphaproteobacteria</taxon>
        <taxon>Sphingomonadales</taxon>
        <taxon>Erythrobacteraceae</taxon>
        <taxon>Qipengyuania</taxon>
    </lineage>
</organism>
<accession>A0ABS7JGF8</accession>
<comment type="caution">
    <text evidence="10">The sequence shown here is derived from an EMBL/GenBank/DDBJ whole genome shotgun (WGS) entry which is preliminary data.</text>
</comment>
<dbReference type="PROSITE" id="PS00705">
    <property type="entry name" value="PROK_CO2_ANHYDRASE_2"/>
    <property type="match status" value="1"/>
</dbReference>
<comment type="cofactor">
    <cofactor evidence="1">
        <name>Zn(2+)</name>
        <dbReference type="ChEBI" id="CHEBI:29105"/>
    </cofactor>
</comment>
<evidence type="ECO:0000256" key="7">
    <source>
        <dbReference type="ARBA" id="ARBA00048348"/>
    </source>
</evidence>
<evidence type="ECO:0000313" key="11">
    <source>
        <dbReference type="Proteomes" id="UP000776651"/>
    </source>
</evidence>
<dbReference type="InterPro" id="IPR045066">
    <property type="entry name" value="Beta_CA_cladeB"/>
</dbReference>
<comment type="function">
    <text evidence="8">Reversible hydration of carbon dioxide.</text>
</comment>
<dbReference type="SMART" id="SM00947">
    <property type="entry name" value="Pro_CA"/>
    <property type="match status" value="1"/>
</dbReference>
<proteinExistence type="inferred from homology"/>
<dbReference type="CDD" id="cd00884">
    <property type="entry name" value="beta_CA_cladeB"/>
    <property type="match status" value="1"/>
</dbReference>
<evidence type="ECO:0000256" key="4">
    <source>
        <dbReference type="ARBA" id="ARBA00022723"/>
    </source>
</evidence>
<dbReference type="PANTHER" id="PTHR11002:SF76">
    <property type="entry name" value="CARBONIC ANHYDRASE"/>
    <property type="match status" value="1"/>
</dbReference>
<evidence type="ECO:0000256" key="2">
    <source>
        <dbReference type="ARBA" id="ARBA00006217"/>
    </source>
</evidence>
<dbReference type="InterPro" id="IPR015892">
    <property type="entry name" value="Carbonic_anhydrase_CS"/>
</dbReference>
<sequence length="228" mass="24690">MEQLMKGVSRFRDAVYPEHKQRLETLGRDGQSPTTLMISCSDSRVVPELITQSQPGELFVIRNAGNIVPPWQRVNGGVTSTIEYAVMGLGVTDIVICGHADCGAMKAHFAPEGALDAMPSVKEWIGHSTAAHSVIEACCGSADDGEKLDRLVEENVILQLTHLRSHPCVAAALAKGELRLHGWVFDISEGAIRALDGESGKFRRMEDPQHPVPVADFGGNRQQAREAA</sequence>
<dbReference type="PANTHER" id="PTHR11002">
    <property type="entry name" value="CARBONIC ANHYDRASE"/>
    <property type="match status" value="1"/>
</dbReference>
<dbReference type="PROSITE" id="PS00704">
    <property type="entry name" value="PROK_CO2_ANHYDRASE_1"/>
    <property type="match status" value="1"/>
</dbReference>
<dbReference type="InterPro" id="IPR001765">
    <property type="entry name" value="Carbonic_anhydrase"/>
</dbReference>
<comment type="catalytic activity">
    <reaction evidence="7 8">
        <text>hydrogencarbonate + H(+) = CO2 + H2O</text>
        <dbReference type="Rhea" id="RHEA:10748"/>
        <dbReference type="ChEBI" id="CHEBI:15377"/>
        <dbReference type="ChEBI" id="CHEBI:15378"/>
        <dbReference type="ChEBI" id="CHEBI:16526"/>
        <dbReference type="ChEBI" id="CHEBI:17544"/>
        <dbReference type="EC" id="4.2.1.1"/>
    </reaction>
</comment>
<dbReference type="Pfam" id="PF00484">
    <property type="entry name" value="Pro_CA"/>
    <property type="match status" value="1"/>
</dbReference>
<dbReference type="EC" id="4.2.1.1" evidence="3 8"/>
<keyword evidence="5 8" id="KW-0862">Zinc</keyword>
<keyword evidence="11" id="KW-1185">Reference proteome</keyword>
<evidence type="ECO:0000256" key="5">
    <source>
        <dbReference type="ARBA" id="ARBA00022833"/>
    </source>
</evidence>
<reference evidence="10 11" key="1">
    <citation type="submission" date="2021-08" db="EMBL/GenBank/DDBJ databases">
        <title>Comparative Genomics Analysis of the Genus Qipengyuania Reveals Extensive Genetic Diversity and Metabolic Versatility, Including the Description of Fifteen Novel Species.</title>
        <authorList>
            <person name="Liu Y."/>
        </authorList>
    </citation>
    <scope>NUCLEOTIDE SEQUENCE [LARGE SCALE GENOMIC DNA]</scope>
    <source>
        <strain evidence="10 11">GH25</strain>
    </source>
</reference>
<dbReference type="InterPro" id="IPR036874">
    <property type="entry name" value="Carbonic_anhydrase_sf"/>
</dbReference>
<gene>
    <name evidence="10" type="ORF">K3177_04305</name>
</gene>
<protein>
    <recommendedName>
        <fullName evidence="3 8">Carbonic anhydrase</fullName>
        <ecNumber evidence="3 8">4.2.1.1</ecNumber>
    </recommendedName>
    <alternativeName>
        <fullName evidence="8">Carbonate dehydratase</fullName>
    </alternativeName>
</protein>
<evidence type="ECO:0000313" key="10">
    <source>
        <dbReference type="EMBL" id="MBX7487730.1"/>
    </source>
</evidence>
<evidence type="ECO:0000256" key="6">
    <source>
        <dbReference type="ARBA" id="ARBA00023239"/>
    </source>
</evidence>
<evidence type="ECO:0000256" key="8">
    <source>
        <dbReference type="RuleBase" id="RU003956"/>
    </source>
</evidence>
<evidence type="ECO:0000256" key="9">
    <source>
        <dbReference type="SAM" id="MobiDB-lite"/>
    </source>
</evidence>
<evidence type="ECO:0000256" key="1">
    <source>
        <dbReference type="ARBA" id="ARBA00001947"/>
    </source>
</evidence>
<evidence type="ECO:0000256" key="3">
    <source>
        <dbReference type="ARBA" id="ARBA00012925"/>
    </source>
</evidence>
<feature type="region of interest" description="Disordered" evidence="9">
    <location>
        <begin position="204"/>
        <end position="228"/>
    </location>
</feature>
<dbReference type="EMBL" id="JAIGNQ010000001">
    <property type="protein sequence ID" value="MBX7487730.1"/>
    <property type="molecule type" value="Genomic_DNA"/>
</dbReference>
<dbReference type="RefSeq" id="WP_221597191.1">
    <property type="nucleotide sequence ID" value="NZ_JAHWXO010000007.1"/>
</dbReference>